<sequence>MNCTLTTICCLFMRNASDRTTHSSSSTKCRARMSCRGLGFSPLTPRMKDTKTHLISSTR</sequence>
<organism evidence="2">
    <name type="scientific">Rhizophora mucronata</name>
    <name type="common">Asiatic mangrove</name>
    <dbReference type="NCBI Taxonomy" id="61149"/>
    <lineage>
        <taxon>Eukaryota</taxon>
        <taxon>Viridiplantae</taxon>
        <taxon>Streptophyta</taxon>
        <taxon>Embryophyta</taxon>
        <taxon>Tracheophyta</taxon>
        <taxon>Spermatophyta</taxon>
        <taxon>Magnoliopsida</taxon>
        <taxon>eudicotyledons</taxon>
        <taxon>Gunneridae</taxon>
        <taxon>Pentapetalae</taxon>
        <taxon>rosids</taxon>
        <taxon>fabids</taxon>
        <taxon>Malpighiales</taxon>
        <taxon>Rhizophoraceae</taxon>
        <taxon>Rhizophora</taxon>
    </lineage>
</organism>
<protein>
    <submittedName>
        <fullName evidence="2">Uncharacterized protein</fullName>
    </submittedName>
</protein>
<evidence type="ECO:0000256" key="1">
    <source>
        <dbReference type="SAM" id="MobiDB-lite"/>
    </source>
</evidence>
<accession>A0A2P2Q3Y8</accession>
<dbReference type="AlphaFoldDB" id="A0A2P2Q3Y8"/>
<name>A0A2P2Q3Y8_RHIMU</name>
<proteinExistence type="predicted"/>
<reference evidence="2" key="1">
    <citation type="submission" date="2018-02" db="EMBL/GenBank/DDBJ databases">
        <title>Rhizophora mucronata_Transcriptome.</title>
        <authorList>
            <person name="Meera S.P."/>
            <person name="Sreeshan A."/>
            <person name="Augustine A."/>
        </authorList>
    </citation>
    <scope>NUCLEOTIDE SEQUENCE</scope>
    <source>
        <tissue evidence="2">Leaf</tissue>
    </source>
</reference>
<evidence type="ECO:0000313" key="2">
    <source>
        <dbReference type="EMBL" id="MBX61633.1"/>
    </source>
</evidence>
<dbReference type="EMBL" id="GGEC01081149">
    <property type="protein sequence ID" value="MBX61633.1"/>
    <property type="molecule type" value="Transcribed_RNA"/>
</dbReference>
<feature type="region of interest" description="Disordered" evidence="1">
    <location>
        <begin position="40"/>
        <end position="59"/>
    </location>
</feature>